<dbReference type="InterPro" id="IPR005064">
    <property type="entry name" value="BUG"/>
</dbReference>
<dbReference type="Gene3D" id="3.40.190.150">
    <property type="entry name" value="Bordetella uptake gene, domain 1"/>
    <property type="match status" value="1"/>
</dbReference>
<organism evidence="3 4">
    <name type="scientific">Pigmentiphaga litoralis</name>
    <dbReference type="NCBI Taxonomy" id="516702"/>
    <lineage>
        <taxon>Bacteria</taxon>
        <taxon>Pseudomonadati</taxon>
        <taxon>Pseudomonadota</taxon>
        <taxon>Betaproteobacteria</taxon>
        <taxon>Burkholderiales</taxon>
        <taxon>Alcaligenaceae</taxon>
        <taxon>Pigmentiphaga</taxon>
    </lineage>
</organism>
<name>A0A7Y9IVZ3_9BURK</name>
<accession>A0A7Y9IVZ3</accession>
<sequence length="253" mass="26128">MIAPLRFACLIVPILGGLLGGVCTTAVADPSQAPTRIVVASAPGGNLDSSLAEAAFAVAVPSGSRYRTMKDLVADAKARPGRLNYGSSGIGQGNHLGMELLKSQLKVDLVHVPFMSAGAVTTALMGAQVDAAMLTLPGALSGMEAGKLRILGVTGDKRVAKMPDVPTIQESTGVALALTSWQGLVAPAGMAPDQVATLNTRVAEILAKPQVIDQLDRVALTPKPSSPQAFGQFLAQETARWGEVIKQADIRVE</sequence>
<keyword evidence="4" id="KW-1185">Reference proteome</keyword>
<dbReference type="Pfam" id="PF03401">
    <property type="entry name" value="TctC"/>
    <property type="match status" value="1"/>
</dbReference>
<dbReference type="EMBL" id="JACBYR010000001">
    <property type="protein sequence ID" value="NYE83224.1"/>
    <property type="molecule type" value="Genomic_DNA"/>
</dbReference>
<reference evidence="3 4" key="1">
    <citation type="submission" date="2020-07" db="EMBL/GenBank/DDBJ databases">
        <title>Genomic Encyclopedia of Type Strains, Phase IV (KMG-V): Genome sequencing to study the core and pangenomes of soil and plant-associated prokaryotes.</title>
        <authorList>
            <person name="Whitman W."/>
        </authorList>
    </citation>
    <scope>NUCLEOTIDE SEQUENCE [LARGE SCALE GENOMIC DNA]</scope>
    <source>
        <strain evidence="3 4">SAS40</strain>
    </source>
</reference>
<dbReference type="InterPro" id="IPR042100">
    <property type="entry name" value="Bug_dom1"/>
</dbReference>
<protein>
    <submittedName>
        <fullName evidence="3">Tripartite-type tricarboxylate transporter receptor subunit TctC</fullName>
    </submittedName>
</protein>
<dbReference type="PANTHER" id="PTHR42928">
    <property type="entry name" value="TRICARBOXYLATE-BINDING PROTEIN"/>
    <property type="match status" value="1"/>
</dbReference>
<evidence type="ECO:0000256" key="2">
    <source>
        <dbReference type="SAM" id="SignalP"/>
    </source>
</evidence>
<evidence type="ECO:0000313" key="3">
    <source>
        <dbReference type="EMBL" id="NYE83224.1"/>
    </source>
</evidence>
<evidence type="ECO:0000313" key="4">
    <source>
        <dbReference type="Proteomes" id="UP000542125"/>
    </source>
</evidence>
<dbReference type="PANTHER" id="PTHR42928:SF5">
    <property type="entry name" value="BLR1237 PROTEIN"/>
    <property type="match status" value="1"/>
</dbReference>
<dbReference type="AlphaFoldDB" id="A0A7Y9IVZ3"/>
<comment type="caution">
    <text evidence="3">The sequence shown here is derived from an EMBL/GenBank/DDBJ whole genome shotgun (WGS) entry which is preliminary data.</text>
</comment>
<dbReference type="Proteomes" id="UP000542125">
    <property type="component" value="Unassembled WGS sequence"/>
</dbReference>
<dbReference type="Gene3D" id="3.40.190.10">
    <property type="entry name" value="Periplasmic binding protein-like II"/>
    <property type="match status" value="1"/>
</dbReference>
<gene>
    <name evidence="3" type="ORF">FHW18_002495</name>
</gene>
<keyword evidence="3" id="KW-0675">Receptor</keyword>
<comment type="similarity">
    <text evidence="1">Belongs to the UPF0065 (bug) family.</text>
</comment>
<proteinExistence type="inferred from homology"/>
<evidence type="ECO:0000256" key="1">
    <source>
        <dbReference type="ARBA" id="ARBA00006987"/>
    </source>
</evidence>
<dbReference type="RefSeq" id="WP_179586709.1">
    <property type="nucleotide sequence ID" value="NZ_JACBYR010000001.1"/>
</dbReference>
<dbReference type="SUPFAM" id="SSF53850">
    <property type="entry name" value="Periplasmic binding protein-like II"/>
    <property type="match status" value="1"/>
</dbReference>
<feature type="signal peptide" evidence="2">
    <location>
        <begin position="1"/>
        <end position="28"/>
    </location>
</feature>
<feature type="chain" id="PRO_5031425783" evidence="2">
    <location>
        <begin position="29"/>
        <end position="253"/>
    </location>
</feature>
<dbReference type="CDD" id="cd07012">
    <property type="entry name" value="PBP2_Bug_TTT"/>
    <property type="match status" value="1"/>
</dbReference>
<keyword evidence="2" id="KW-0732">Signal</keyword>